<dbReference type="STRING" id="57577.A0A2K3JL43"/>
<proteinExistence type="predicted"/>
<dbReference type="PANTHER" id="PTHR31272:SF6">
    <property type="entry name" value="CYTOCHROME C-TYPE BIOGENESIS CCDA-LIKE CHLOROPLASTIC PROTEIN"/>
    <property type="match status" value="1"/>
</dbReference>
<dbReference type="InterPro" id="IPR051790">
    <property type="entry name" value="Cytochrome_c-biogenesis_DsbD"/>
</dbReference>
<accession>A0A2K3JL43</accession>
<comment type="caution">
    <text evidence="3">The sequence shown here is derived from an EMBL/GenBank/DDBJ whole genome shotgun (WGS) entry which is preliminary data.</text>
</comment>
<gene>
    <name evidence="3" type="ORF">L195_g048369</name>
</gene>
<feature type="compositionally biased region" description="Acidic residues" evidence="2">
    <location>
        <begin position="93"/>
        <end position="106"/>
    </location>
</feature>
<sequence length="106" mass="10965">MAASVFTLADGGLGDWFGGILFSAGQQANEAVLDQLSSLSFTSLAVIYGAGLVTSLSPCTLSVLPLTLGYIGAFGSGKSKGQTRVHPNSNDCDNLEVDYDDADEKD</sequence>
<dbReference type="EMBL" id="ASHM01069062">
    <property type="protein sequence ID" value="PNX54748.1"/>
    <property type="molecule type" value="Genomic_DNA"/>
</dbReference>
<dbReference type="PANTHER" id="PTHR31272">
    <property type="entry name" value="CYTOCHROME C-TYPE BIOGENESIS PROTEIN HI_1454-RELATED"/>
    <property type="match status" value="1"/>
</dbReference>
<reference evidence="3 4" key="2">
    <citation type="journal article" date="2017" name="Front. Plant Sci.">
        <title>Gene Classification and Mining of Molecular Markers Useful in Red Clover (Trifolium pratense) Breeding.</title>
        <authorList>
            <person name="Istvanek J."/>
            <person name="Dluhosova J."/>
            <person name="Dluhos P."/>
            <person name="Patkova L."/>
            <person name="Nedelnik J."/>
            <person name="Repkova J."/>
        </authorList>
    </citation>
    <scope>NUCLEOTIDE SEQUENCE [LARGE SCALE GENOMIC DNA]</scope>
    <source>
        <strain evidence="4">cv. Tatra</strain>
        <tissue evidence="3">Young leaves</tissue>
    </source>
</reference>
<feature type="compositionally biased region" description="Polar residues" evidence="2">
    <location>
        <begin position="79"/>
        <end position="92"/>
    </location>
</feature>
<keyword evidence="1" id="KW-0201">Cytochrome c-type biogenesis</keyword>
<dbReference type="Proteomes" id="UP000236291">
    <property type="component" value="Unassembled WGS sequence"/>
</dbReference>
<evidence type="ECO:0000313" key="3">
    <source>
        <dbReference type="EMBL" id="PNX54748.1"/>
    </source>
</evidence>
<dbReference type="GO" id="GO:0017004">
    <property type="term" value="P:cytochrome complex assembly"/>
    <property type="evidence" value="ECO:0007669"/>
    <property type="project" value="UniProtKB-KW"/>
</dbReference>
<feature type="region of interest" description="Disordered" evidence="2">
    <location>
        <begin position="77"/>
        <end position="106"/>
    </location>
</feature>
<evidence type="ECO:0000256" key="1">
    <source>
        <dbReference type="ARBA" id="ARBA00022748"/>
    </source>
</evidence>
<evidence type="ECO:0000256" key="2">
    <source>
        <dbReference type="SAM" id="MobiDB-lite"/>
    </source>
</evidence>
<reference evidence="3 4" key="1">
    <citation type="journal article" date="2014" name="Am. J. Bot.">
        <title>Genome assembly and annotation for red clover (Trifolium pratense; Fabaceae).</title>
        <authorList>
            <person name="Istvanek J."/>
            <person name="Jaros M."/>
            <person name="Krenek A."/>
            <person name="Repkova J."/>
        </authorList>
    </citation>
    <scope>NUCLEOTIDE SEQUENCE [LARGE SCALE GENOMIC DNA]</scope>
    <source>
        <strain evidence="4">cv. Tatra</strain>
        <tissue evidence="3">Young leaves</tissue>
    </source>
</reference>
<dbReference type="AlphaFoldDB" id="A0A2K3JL43"/>
<evidence type="ECO:0000313" key="4">
    <source>
        <dbReference type="Proteomes" id="UP000236291"/>
    </source>
</evidence>
<organism evidence="3 4">
    <name type="scientific">Trifolium pratense</name>
    <name type="common">Red clover</name>
    <dbReference type="NCBI Taxonomy" id="57577"/>
    <lineage>
        <taxon>Eukaryota</taxon>
        <taxon>Viridiplantae</taxon>
        <taxon>Streptophyta</taxon>
        <taxon>Embryophyta</taxon>
        <taxon>Tracheophyta</taxon>
        <taxon>Spermatophyta</taxon>
        <taxon>Magnoliopsida</taxon>
        <taxon>eudicotyledons</taxon>
        <taxon>Gunneridae</taxon>
        <taxon>Pentapetalae</taxon>
        <taxon>rosids</taxon>
        <taxon>fabids</taxon>
        <taxon>Fabales</taxon>
        <taxon>Fabaceae</taxon>
        <taxon>Papilionoideae</taxon>
        <taxon>50 kb inversion clade</taxon>
        <taxon>NPAAA clade</taxon>
        <taxon>Hologalegina</taxon>
        <taxon>IRL clade</taxon>
        <taxon>Trifolieae</taxon>
        <taxon>Trifolium</taxon>
    </lineage>
</organism>
<protein>
    <submittedName>
        <fullName evidence="3">Cytochrome c-type biogenesis ccda-like protein chloroplastic</fullName>
    </submittedName>
</protein>
<name>A0A2K3JL43_TRIPR</name>